<feature type="transmembrane region" description="Helical" evidence="1">
    <location>
        <begin position="35"/>
        <end position="56"/>
    </location>
</feature>
<evidence type="ECO:0000313" key="3">
    <source>
        <dbReference type="Proteomes" id="UP000790580"/>
    </source>
</evidence>
<accession>A0ABS6JZS9</accession>
<evidence type="ECO:0000256" key="1">
    <source>
        <dbReference type="SAM" id="Phobius"/>
    </source>
</evidence>
<proteinExistence type="predicted"/>
<evidence type="ECO:0000313" key="2">
    <source>
        <dbReference type="EMBL" id="MBU9724100.1"/>
    </source>
</evidence>
<keyword evidence="1" id="KW-0812">Transmembrane</keyword>
<comment type="caution">
    <text evidence="2">The sequence shown here is derived from an EMBL/GenBank/DDBJ whole genome shotgun (WGS) entry which is preliminary data.</text>
</comment>
<feature type="transmembrane region" description="Helical" evidence="1">
    <location>
        <begin position="125"/>
        <end position="142"/>
    </location>
</feature>
<feature type="transmembrane region" description="Helical" evidence="1">
    <location>
        <begin position="154"/>
        <end position="183"/>
    </location>
</feature>
<keyword evidence="1" id="KW-0472">Membrane</keyword>
<feature type="transmembrane region" description="Helical" evidence="1">
    <location>
        <begin position="203"/>
        <end position="231"/>
    </location>
</feature>
<evidence type="ECO:0008006" key="4">
    <source>
        <dbReference type="Google" id="ProtNLM"/>
    </source>
</evidence>
<keyword evidence="3" id="KW-1185">Reference proteome</keyword>
<feature type="transmembrane region" description="Helical" evidence="1">
    <location>
        <begin position="6"/>
        <end position="23"/>
    </location>
</feature>
<dbReference type="EMBL" id="JAHQCR010000088">
    <property type="protein sequence ID" value="MBU9724100.1"/>
    <property type="molecule type" value="Genomic_DNA"/>
</dbReference>
<sequence length="256" mass="29802">MELLIIVVIAFWLITTLFVRFNWCVKNYKSKFVPYSLGAVITFMLIIDHLYFTYFIRNFLDLIYIVLIWFLGFIDDLYGRAYPKGIKGHFSYFFKRREVTTGFIKAIGVIVVSFTYFLIELSIPVFYLLCLLILLPHSMNLLDTKPLRVWKLSIFFLYVPIIILTQEVLAVLIISAAFILWAIFESKMKGMLGDNGAMIMGAWMAIASIQLNIVSYQFVLLMFSIIVTLIAERVSIQEWIERTPGIKRIDQLGRLE</sequence>
<dbReference type="RefSeq" id="WP_088074952.1">
    <property type="nucleotide sequence ID" value="NZ_JAHQCR010000088.1"/>
</dbReference>
<reference evidence="2 3" key="1">
    <citation type="submission" date="2021-06" db="EMBL/GenBank/DDBJ databases">
        <title>Bacillus sp. RD4P76, an endophyte from a halophyte.</title>
        <authorList>
            <person name="Sun J.-Q."/>
        </authorList>
    </citation>
    <scope>NUCLEOTIDE SEQUENCE [LARGE SCALE GENOMIC DNA]</scope>
    <source>
        <strain evidence="2 3">JCM 17098</strain>
    </source>
</reference>
<dbReference type="Proteomes" id="UP000790580">
    <property type="component" value="Unassembled WGS sequence"/>
</dbReference>
<gene>
    <name evidence="2" type="ORF">KS407_21995</name>
</gene>
<keyword evidence="1" id="KW-1133">Transmembrane helix</keyword>
<organism evidence="2 3">
    <name type="scientific">Evansella alkalicola</name>
    <dbReference type="NCBI Taxonomy" id="745819"/>
    <lineage>
        <taxon>Bacteria</taxon>
        <taxon>Bacillati</taxon>
        <taxon>Bacillota</taxon>
        <taxon>Bacilli</taxon>
        <taxon>Bacillales</taxon>
        <taxon>Bacillaceae</taxon>
        <taxon>Evansella</taxon>
    </lineage>
</organism>
<name>A0ABS6JZS9_9BACI</name>
<feature type="transmembrane region" description="Helical" evidence="1">
    <location>
        <begin position="99"/>
        <end position="119"/>
    </location>
</feature>
<feature type="transmembrane region" description="Helical" evidence="1">
    <location>
        <begin position="62"/>
        <end position="78"/>
    </location>
</feature>
<protein>
    <recommendedName>
        <fullName evidence="4">Prenyltransferase</fullName>
    </recommendedName>
</protein>